<proteinExistence type="inferred from homology"/>
<accession>A0ABT7LNC0</accession>
<feature type="region of interest" description="Disordered" evidence="11">
    <location>
        <begin position="471"/>
        <end position="505"/>
    </location>
</feature>
<dbReference type="RefSeq" id="WP_285984365.1">
    <property type="nucleotide sequence ID" value="NZ_JASVDS010000008.1"/>
</dbReference>
<dbReference type="InterPro" id="IPR013824">
    <property type="entry name" value="Topo_IA_cen_sub1"/>
</dbReference>
<dbReference type="InterPro" id="IPR013825">
    <property type="entry name" value="Topo_IA_cen_sub2"/>
</dbReference>
<evidence type="ECO:0000256" key="11">
    <source>
        <dbReference type="SAM" id="MobiDB-lite"/>
    </source>
</evidence>
<dbReference type="InterPro" id="IPR006171">
    <property type="entry name" value="TOPRIM_dom"/>
</dbReference>
<keyword evidence="5" id="KW-0238">DNA-binding</keyword>
<comment type="caution">
    <text evidence="13">The sequence shown here is derived from an EMBL/GenBank/DDBJ whole genome shotgun (WGS) entry which is preliminary data.</text>
</comment>
<dbReference type="CDD" id="cd00188">
    <property type="entry name" value="TOPRIM"/>
    <property type="match status" value="1"/>
</dbReference>
<evidence type="ECO:0000256" key="8">
    <source>
        <dbReference type="ARBA" id="ARBA00031985"/>
    </source>
</evidence>
<dbReference type="Pfam" id="PF01131">
    <property type="entry name" value="Topoisom_bac"/>
    <property type="match status" value="1"/>
</dbReference>
<dbReference type="InterPro" id="IPR013497">
    <property type="entry name" value="Topo_IA_cen"/>
</dbReference>
<name>A0ABT7LNC0_9BURK</name>
<feature type="compositionally biased region" description="Basic and acidic residues" evidence="11">
    <location>
        <begin position="471"/>
        <end position="485"/>
    </location>
</feature>
<dbReference type="SMART" id="SM00493">
    <property type="entry name" value="TOPRIM"/>
    <property type="match status" value="1"/>
</dbReference>
<comment type="similarity">
    <text evidence="2">Belongs to the type IA topoisomerase family.</text>
</comment>
<evidence type="ECO:0000256" key="1">
    <source>
        <dbReference type="ARBA" id="ARBA00000213"/>
    </source>
</evidence>
<feature type="compositionally biased region" description="Basic and acidic residues" evidence="11">
    <location>
        <begin position="493"/>
        <end position="505"/>
    </location>
</feature>
<evidence type="ECO:0000313" key="13">
    <source>
        <dbReference type="EMBL" id="MDL5034289.1"/>
    </source>
</evidence>
<evidence type="ECO:0000256" key="9">
    <source>
        <dbReference type="ARBA" id="ARBA00032235"/>
    </source>
</evidence>
<gene>
    <name evidence="13" type="ORF">QRD43_20475</name>
</gene>
<evidence type="ECO:0000256" key="7">
    <source>
        <dbReference type="ARBA" id="ARBA00030003"/>
    </source>
</evidence>
<dbReference type="InterPro" id="IPR013826">
    <property type="entry name" value="Topo_IA_cen_sub3"/>
</dbReference>
<organism evidence="13 14">
    <name type="scientific">Roseateles subflavus</name>
    <dbReference type="NCBI Taxonomy" id="3053353"/>
    <lineage>
        <taxon>Bacteria</taxon>
        <taxon>Pseudomonadati</taxon>
        <taxon>Pseudomonadota</taxon>
        <taxon>Betaproteobacteria</taxon>
        <taxon>Burkholderiales</taxon>
        <taxon>Sphaerotilaceae</taxon>
        <taxon>Roseateles</taxon>
    </lineage>
</organism>
<dbReference type="Gene3D" id="1.10.290.10">
    <property type="entry name" value="Topoisomerase I, domain 4"/>
    <property type="match status" value="1"/>
</dbReference>
<evidence type="ECO:0000256" key="3">
    <source>
        <dbReference type="ARBA" id="ARBA00012891"/>
    </source>
</evidence>
<evidence type="ECO:0000256" key="6">
    <source>
        <dbReference type="ARBA" id="ARBA00023235"/>
    </source>
</evidence>
<reference evidence="13 14" key="1">
    <citation type="submission" date="2023-06" db="EMBL/GenBank/DDBJ databases">
        <title>Pelomonas sp. APW6 16S ribosomal RNA gene genome sequencing and assembly.</title>
        <authorList>
            <person name="Woo H."/>
        </authorList>
    </citation>
    <scope>NUCLEOTIDE SEQUENCE [LARGE SCALE GENOMIC DNA]</scope>
    <source>
        <strain evidence="13 14">APW6</strain>
    </source>
</reference>
<dbReference type="PRINTS" id="PR00417">
    <property type="entry name" value="PRTPISMRASEI"/>
</dbReference>
<dbReference type="InterPro" id="IPR003601">
    <property type="entry name" value="Topo_IA_2"/>
</dbReference>
<dbReference type="PANTHER" id="PTHR11390">
    <property type="entry name" value="PROKARYOTIC DNA TOPOISOMERASE"/>
    <property type="match status" value="1"/>
</dbReference>
<dbReference type="SMART" id="SM00437">
    <property type="entry name" value="TOP1Ac"/>
    <property type="match status" value="1"/>
</dbReference>
<keyword evidence="4" id="KW-0799">Topoisomerase</keyword>
<keyword evidence="14" id="KW-1185">Reference proteome</keyword>
<dbReference type="PANTHER" id="PTHR11390:SF21">
    <property type="entry name" value="DNA TOPOISOMERASE 3-ALPHA"/>
    <property type="match status" value="1"/>
</dbReference>
<dbReference type="Gene3D" id="3.40.50.140">
    <property type="match status" value="1"/>
</dbReference>
<sequence length="505" mass="55884">MVAPKKLWVVEKPNMASALVAGLTKAFGAKVTNQGTARADGYYELSNGDVVAPFFGHMIEPIFLNEAQKAAKKEEFFAKILPVRVNDFEYAPKPDVKDGKPKMRDGKPVPPAQYKTLIKLFKSAKEIVNAGDIDREGQLIVDEMLEHVGIDPLGSTKPVWRLPLVSNKEDDIVKIVGALERNGDPKWVRRRLAALARQHCDAATGYNASMAYQAVTGYNRMSLGRVQTPVLYLVVKRDEEIDRFKPSNYFVPVVTLPDGTEMRWFKRAGAEGMPGFDAQGRIIDERIAREMVDKISRGLQGTISVCDSKTGRVEPPLPFSAATLASTVAKRTGMTPKEAERAAQSLYERHKAISYVGTDCQFLPQSLHSDANQTLAALARLYPQAAAGANPMLKSKAWNDAKVDEHYAIIPTGKLPTSATAEEKAVFDTVSKRFMAQFYPAHEFLRHSLAALFGQDEFRASRREVTRLGWKEVEGDQELSSRDADAAEEAEHDGEADRAGGERMR</sequence>
<feature type="domain" description="Topo IA-type catalytic" evidence="12">
    <location>
        <begin position="187"/>
        <end position="505"/>
    </location>
</feature>
<dbReference type="GO" id="GO:0016853">
    <property type="term" value="F:isomerase activity"/>
    <property type="evidence" value="ECO:0007669"/>
    <property type="project" value="UniProtKB-KW"/>
</dbReference>
<dbReference type="PROSITE" id="PS52039">
    <property type="entry name" value="TOPO_IA_2"/>
    <property type="match status" value="1"/>
</dbReference>
<dbReference type="InterPro" id="IPR003602">
    <property type="entry name" value="Topo_IA_DNA-bd_dom"/>
</dbReference>
<dbReference type="Pfam" id="PF01751">
    <property type="entry name" value="Toprim"/>
    <property type="match status" value="1"/>
</dbReference>
<dbReference type="InterPro" id="IPR023405">
    <property type="entry name" value="Topo_IA_core_domain"/>
</dbReference>
<evidence type="ECO:0000259" key="12">
    <source>
        <dbReference type="PROSITE" id="PS52039"/>
    </source>
</evidence>
<evidence type="ECO:0000256" key="10">
    <source>
        <dbReference type="ARBA" id="ARBA00032877"/>
    </source>
</evidence>
<dbReference type="InterPro" id="IPR000380">
    <property type="entry name" value="Topo_IA"/>
</dbReference>
<evidence type="ECO:0000256" key="4">
    <source>
        <dbReference type="ARBA" id="ARBA00023029"/>
    </source>
</evidence>
<comment type="catalytic activity">
    <reaction evidence="1">
        <text>ATP-independent breakage of single-stranded DNA, followed by passage and rejoining.</text>
        <dbReference type="EC" id="5.6.2.1"/>
    </reaction>
</comment>
<dbReference type="EMBL" id="JASVDS010000008">
    <property type="protein sequence ID" value="MDL5034289.1"/>
    <property type="molecule type" value="Genomic_DNA"/>
</dbReference>
<evidence type="ECO:0000256" key="2">
    <source>
        <dbReference type="ARBA" id="ARBA00009446"/>
    </source>
</evidence>
<dbReference type="Gene3D" id="1.10.460.10">
    <property type="entry name" value="Topoisomerase I, domain 2"/>
    <property type="match status" value="1"/>
</dbReference>
<dbReference type="EC" id="5.6.2.1" evidence="3"/>
<evidence type="ECO:0000256" key="5">
    <source>
        <dbReference type="ARBA" id="ARBA00023125"/>
    </source>
</evidence>
<keyword evidence="6 13" id="KW-0413">Isomerase</keyword>
<protein>
    <recommendedName>
        <fullName evidence="3">DNA topoisomerase</fullName>
        <ecNumber evidence="3">5.6.2.1</ecNumber>
    </recommendedName>
    <alternativeName>
        <fullName evidence="10">Omega-protein</fullName>
    </alternativeName>
    <alternativeName>
        <fullName evidence="9">Relaxing enzyme</fullName>
    </alternativeName>
    <alternativeName>
        <fullName evidence="7">Swivelase</fullName>
    </alternativeName>
    <alternativeName>
        <fullName evidence="8">Untwisting enzyme</fullName>
    </alternativeName>
</protein>
<dbReference type="Proteomes" id="UP001238603">
    <property type="component" value="Unassembled WGS sequence"/>
</dbReference>
<dbReference type="Gene3D" id="2.70.20.10">
    <property type="entry name" value="Topoisomerase I, domain 3"/>
    <property type="match status" value="1"/>
</dbReference>
<evidence type="ECO:0000313" key="14">
    <source>
        <dbReference type="Proteomes" id="UP001238603"/>
    </source>
</evidence>
<dbReference type="SMART" id="SM00436">
    <property type="entry name" value="TOP1Bc"/>
    <property type="match status" value="1"/>
</dbReference>
<dbReference type="SUPFAM" id="SSF56712">
    <property type="entry name" value="Prokaryotic type I DNA topoisomerase"/>
    <property type="match status" value="1"/>
</dbReference>